<organism evidence="3 6">
    <name type="scientific">Mycolicibacterium conceptionense</name>
    <dbReference type="NCBI Taxonomy" id="451644"/>
    <lineage>
        <taxon>Bacteria</taxon>
        <taxon>Bacillati</taxon>
        <taxon>Actinomycetota</taxon>
        <taxon>Actinomycetes</taxon>
        <taxon>Mycobacteriales</taxon>
        <taxon>Mycobacteriaceae</taxon>
        <taxon>Mycolicibacterium</taxon>
    </lineage>
</organism>
<dbReference type="Proteomes" id="UP000093779">
    <property type="component" value="Unassembled WGS sequence"/>
</dbReference>
<evidence type="ECO:0000313" key="4">
    <source>
        <dbReference type="EMBL" id="OBF24741.1"/>
    </source>
</evidence>
<reference evidence="5 9" key="3">
    <citation type="submission" date="2016-01" db="EMBL/GenBank/DDBJ databases">
        <title>The new phylogeny of the genus Mycobacterium.</title>
        <authorList>
            <person name="Tarcisio F."/>
            <person name="Conor M."/>
            <person name="Antonella G."/>
            <person name="Elisabetta G."/>
            <person name="Giulia F.S."/>
            <person name="Sara T."/>
            <person name="Anna F."/>
            <person name="Clotilde B."/>
            <person name="Roberto B."/>
            <person name="Veronica D.S."/>
            <person name="Fabio R."/>
            <person name="Monica P."/>
            <person name="Olivier J."/>
            <person name="Enrico T."/>
            <person name="Nicola S."/>
        </authorList>
    </citation>
    <scope>NUCLEOTIDE SEQUENCE [LARGE SCALE GENOMIC DNA]</scope>
    <source>
        <strain evidence="5 9">CCUG 50187</strain>
    </source>
</reference>
<dbReference type="EMBL" id="LZHX01000033">
    <property type="protein sequence ID" value="OBF24741.1"/>
    <property type="molecule type" value="Genomic_DNA"/>
</dbReference>
<sequence length="191" mass="21275">MTRRVRVGVTVVATAVVVLLLLVAAVGTVVFRYAPQDDLRKADAVFVLGGEHDGREDYGFQLVRDGVAPVLVLSNPYRSSDPVMKKACNRHPPGVEVLCVPPKPSTTLGEAKLIRQLARERGWSTVVIASWQYHLPRARFIFEHCFSSSADSTVMRAVPREYRLSAGSWEYTYLYQFFALGKAVVESKKCD</sequence>
<evidence type="ECO:0000313" key="6">
    <source>
        <dbReference type="Proteomes" id="UP000037594"/>
    </source>
</evidence>
<dbReference type="Proteomes" id="UP000182227">
    <property type="component" value="Unassembled WGS sequence"/>
</dbReference>
<evidence type="ECO:0000313" key="3">
    <source>
        <dbReference type="EMBL" id="KMV18477.1"/>
    </source>
</evidence>
<dbReference type="Pfam" id="PF02698">
    <property type="entry name" value="DUF218"/>
    <property type="match status" value="1"/>
</dbReference>
<dbReference type="Proteomes" id="UP000037594">
    <property type="component" value="Unassembled WGS sequence"/>
</dbReference>
<dbReference type="InterPro" id="IPR003848">
    <property type="entry name" value="DUF218"/>
</dbReference>
<dbReference type="RefSeq" id="WP_047038056.1">
    <property type="nucleotide sequence ID" value="NZ_AGSZ01000285.1"/>
</dbReference>
<dbReference type="AlphaFoldDB" id="A0A0J8UBU9"/>
<dbReference type="EMBL" id="CTEF01000001">
    <property type="protein sequence ID" value="CQD05155.1"/>
    <property type="molecule type" value="Genomic_DNA"/>
</dbReference>
<name>A0A0J8UBU9_9MYCO</name>
<dbReference type="CDD" id="cd06259">
    <property type="entry name" value="YdcF-like"/>
    <property type="match status" value="1"/>
</dbReference>
<feature type="domain" description="DUF218" evidence="1">
    <location>
        <begin position="43"/>
        <end position="149"/>
    </location>
</feature>
<dbReference type="EMBL" id="LQOP01000016">
    <property type="protein sequence ID" value="ORV26138.1"/>
    <property type="molecule type" value="Genomic_DNA"/>
</dbReference>
<reference evidence="3 6" key="2">
    <citation type="submission" date="2015-06" db="EMBL/GenBank/DDBJ databases">
        <title>Genome sequence of Mycobacterium conceptionense strain MLE.</title>
        <authorList>
            <person name="Greninger A.L."/>
            <person name="Cunningham G."/>
            <person name="Chiu C.Y."/>
            <person name="Miller S."/>
        </authorList>
    </citation>
    <scope>NUCLEOTIDE SEQUENCE [LARGE SCALE GENOMIC DNA]</scope>
    <source>
        <strain evidence="3 6">MLE</strain>
    </source>
</reference>
<protein>
    <recommendedName>
        <fullName evidence="1">DUF218 domain-containing protein</fullName>
    </recommendedName>
</protein>
<evidence type="ECO:0000259" key="1">
    <source>
        <dbReference type="Pfam" id="PF02698"/>
    </source>
</evidence>
<gene>
    <name evidence="4" type="ORF">A5726_08940</name>
    <name evidence="3" type="ORF">ACT17_10765</name>
    <name evidence="5" type="ORF">AWB98_14760</name>
    <name evidence="2" type="ORF">BN970_00915</name>
</gene>
<evidence type="ECO:0000313" key="9">
    <source>
        <dbReference type="Proteomes" id="UP000193811"/>
    </source>
</evidence>
<dbReference type="Proteomes" id="UP000193811">
    <property type="component" value="Unassembled WGS sequence"/>
</dbReference>
<evidence type="ECO:0000313" key="5">
    <source>
        <dbReference type="EMBL" id="ORV26138.1"/>
    </source>
</evidence>
<accession>A0A0J8UBU9</accession>
<dbReference type="PATRIC" id="fig|451644.5.peg.2212"/>
<evidence type="ECO:0000313" key="2">
    <source>
        <dbReference type="EMBL" id="CQD05155.1"/>
    </source>
</evidence>
<dbReference type="GeneID" id="44296720"/>
<reference evidence="2 8" key="1">
    <citation type="submission" date="2015-03" db="EMBL/GenBank/DDBJ databases">
        <authorList>
            <person name="Murphy D."/>
        </authorList>
    </citation>
    <scope>NUCLEOTIDE SEQUENCE [LARGE SCALE GENOMIC DNA]</scope>
    <source>
        <strain evidence="2 8">D16</strain>
    </source>
</reference>
<dbReference type="EMBL" id="LFOD01000007">
    <property type="protein sequence ID" value="KMV18477.1"/>
    <property type="molecule type" value="Genomic_DNA"/>
</dbReference>
<proteinExistence type="predicted"/>
<evidence type="ECO:0000313" key="8">
    <source>
        <dbReference type="Proteomes" id="UP000182227"/>
    </source>
</evidence>
<keyword evidence="9" id="KW-1185">Reference proteome</keyword>
<evidence type="ECO:0000313" key="7">
    <source>
        <dbReference type="Proteomes" id="UP000093779"/>
    </source>
</evidence>
<reference evidence="4 7" key="4">
    <citation type="submission" date="2016-06" db="EMBL/GenBank/DDBJ databases">
        <authorList>
            <person name="Kjaerup R.B."/>
            <person name="Dalgaard T.S."/>
            <person name="Juul-Madsen H.R."/>
        </authorList>
    </citation>
    <scope>NUCLEOTIDE SEQUENCE [LARGE SCALE GENOMIC DNA]</scope>
    <source>
        <strain evidence="4 7">ACS1953</strain>
    </source>
</reference>